<name>A0ABR8Q595_9CLOT</name>
<proteinExistence type="predicted"/>
<keyword evidence="3" id="KW-0238">DNA-binding</keyword>
<dbReference type="PROSITE" id="PS00552">
    <property type="entry name" value="HTH_MERR_1"/>
    <property type="match status" value="1"/>
</dbReference>
<protein>
    <submittedName>
        <fullName evidence="6">MerR family transcriptional regulator</fullName>
    </submittedName>
</protein>
<dbReference type="SUPFAM" id="SSF46955">
    <property type="entry name" value="Putative DNA-binding domain"/>
    <property type="match status" value="1"/>
</dbReference>
<dbReference type="PRINTS" id="PR00040">
    <property type="entry name" value="HTHMERR"/>
</dbReference>
<organism evidence="6 7">
    <name type="scientific">Clostridium gallinarum</name>
    <dbReference type="NCBI Taxonomy" id="2762246"/>
    <lineage>
        <taxon>Bacteria</taxon>
        <taxon>Bacillati</taxon>
        <taxon>Bacillota</taxon>
        <taxon>Clostridia</taxon>
        <taxon>Eubacteriales</taxon>
        <taxon>Clostridiaceae</taxon>
        <taxon>Clostridium</taxon>
    </lineage>
</organism>
<evidence type="ECO:0000256" key="1">
    <source>
        <dbReference type="ARBA" id="ARBA00022491"/>
    </source>
</evidence>
<dbReference type="RefSeq" id="WP_191750325.1">
    <property type="nucleotide sequence ID" value="NZ_JACSQZ010000036.1"/>
</dbReference>
<dbReference type="InterPro" id="IPR000551">
    <property type="entry name" value="MerR-type_HTH_dom"/>
</dbReference>
<dbReference type="PANTHER" id="PTHR30204">
    <property type="entry name" value="REDOX-CYCLING DRUG-SENSING TRANSCRIPTIONAL ACTIVATOR SOXR"/>
    <property type="match status" value="1"/>
</dbReference>
<dbReference type="EMBL" id="JACSQZ010000036">
    <property type="protein sequence ID" value="MBD7915565.1"/>
    <property type="molecule type" value="Genomic_DNA"/>
</dbReference>
<dbReference type="Proteomes" id="UP000640335">
    <property type="component" value="Unassembled WGS sequence"/>
</dbReference>
<evidence type="ECO:0000313" key="7">
    <source>
        <dbReference type="Proteomes" id="UP000640335"/>
    </source>
</evidence>
<evidence type="ECO:0000256" key="2">
    <source>
        <dbReference type="ARBA" id="ARBA00023015"/>
    </source>
</evidence>
<dbReference type="Pfam" id="PF13411">
    <property type="entry name" value="MerR_1"/>
    <property type="match status" value="1"/>
</dbReference>
<dbReference type="PANTHER" id="PTHR30204:SF69">
    <property type="entry name" value="MERR-FAMILY TRANSCRIPTIONAL REGULATOR"/>
    <property type="match status" value="1"/>
</dbReference>
<dbReference type="SMART" id="SM00422">
    <property type="entry name" value="HTH_MERR"/>
    <property type="match status" value="1"/>
</dbReference>
<feature type="domain" description="HTH merR-type" evidence="5">
    <location>
        <begin position="3"/>
        <end position="71"/>
    </location>
</feature>
<evidence type="ECO:0000313" key="6">
    <source>
        <dbReference type="EMBL" id="MBD7915565.1"/>
    </source>
</evidence>
<accession>A0ABR8Q595</accession>
<evidence type="ECO:0000256" key="4">
    <source>
        <dbReference type="ARBA" id="ARBA00023163"/>
    </source>
</evidence>
<evidence type="ECO:0000256" key="3">
    <source>
        <dbReference type="ARBA" id="ARBA00023125"/>
    </source>
</evidence>
<keyword evidence="2" id="KW-0805">Transcription regulation</keyword>
<reference evidence="6 7" key="1">
    <citation type="submission" date="2020-08" db="EMBL/GenBank/DDBJ databases">
        <title>A Genomic Blueprint of the Chicken Gut Microbiome.</title>
        <authorList>
            <person name="Gilroy R."/>
            <person name="Ravi A."/>
            <person name="Getino M."/>
            <person name="Pursley I."/>
            <person name="Horton D.L."/>
            <person name="Alikhan N.-F."/>
            <person name="Baker D."/>
            <person name="Gharbi K."/>
            <person name="Hall N."/>
            <person name="Watson M."/>
            <person name="Adriaenssens E.M."/>
            <person name="Foster-Nyarko E."/>
            <person name="Jarju S."/>
            <person name="Secka A."/>
            <person name="Antonio M."/>
            <person name="Oren A."/>
            <person name="Chaudhuri R."/>
            <person name="La Ragione R.M."/>
            <person name="Hildebrand F."/>
            <person name="Pallen M.J."/>
        </authorList>
    </citation>
    <scope>NUCLEOTIDE SEQUENCE [LARGE SCALE GENOMIC DNA]</scope>
    <source>
        <strain evidence="6 7">Sa3CUN1</strain>
    </source>
</reference>
<dbReference type="CDD" id="cd00592">
    <property type="entry name" value="HTH_MerR-like"/>
    <property type="match status" value="1"/>
</dbReference>
<keyword evidence="1" id="KW-0678">Repressor</keyword>
<comment type="caution">
    <text evidence="6">The sequence shown here is derived from an EMBL/GenBank/DDBJ whole genome shotgun (WGS) entry which is preliminary data.</text>
</comment>
<gene>
    <name evidence="6" type="ORF">H9660_10450</name>
</gene>
<keyword evidence="4" id="KW-0804">Transcription</keyword>
<sequence>MKTYKIGEIAKLLGISAETVRNYEKKGLIEPYKEDSNYRYFDIIKVNHLLNIQKFQKYGYNLHEIKEIMNESTMKEAEYSLIKREKELLNEAFYLNLKINSVNTTINFMTQAQDAKQECFLGERPPLYRLSYQKNHELIEDERVQEEVVKWLKYADLTFMSGSIQLNAMMNLGKDFDFGFCLDKRTAEFLGIHENDIVKFYDSCPAIVFYYEATPKNDIEGISKMILEYANKHHLRIVGESISRVIFARWIDEEEYLISHLVWIPYEKIES</sequence>
<dbReference type="Gene3D" id="1.10.1660.10">
    <property type="match status" value="1"/>
</dbReference>
<dbReference type="InterPro" id="IPR009061">
    <property type="entry name" value="DNA-bd_dom_put_sf"/>
</dbReference>
<dbReference type="InterPro" id="IPR047057">
    <property type="entry name" value="MerR_fam"/>
</dbReference>
<dbReference type="PROSITE" id="PS50937">
    <property type="entry name" value="HTH_MERR_2"/>
    <property type="match status" value="1"/>
</dbReference>
<evidence type="ECO:0000259" key="5">
    <source>
        <dbReference type="PROSITE" id="PS50937"/>
    </source>
</evidence>
<keyword evidence="7" id="KW-1185">Reference proteome</keyword>